<dbReference type="Proteomes" id="UP000663845">
    <property type="component" value="Unassembled WGS sequence"/>
</dbReference>
<sequence length="725" mass="81927">MFLKVNPSQTYAYVFTDSHIFKIGTVDFEIVSSTSFGDSPPSTSFQTHAVDITENYAILVGFTRINQMIKSTGLIAYLSSLNSFGEGIKAFLDDARFKDISQVFSYSRANDMSVAINPRRHIAIIGLPARNRIILLNINATDQFPQKWTLDIIRTEFGPQQYSDFGRSVVWIDDTTVAITILTTPNRPWSSSEVWVFDVDKPFKIPLFIFPNHQQKIMMPFLPPFLQTLFLSGNLYIISEQPYLFIIPLEPAGFVSTLNTLGDRSAAIFESVFCPAGTYKEVSRFGPCTVCPPQTKNNGNQSCTKCEPCAFTSFCPLGSVGDVSLDAYPSYTQTFSYPDPPDMNNYDDLLVHNAFTIGQSHHCVVVSPLFWTIIIAILCFAVWVIMSLLKVCRCPKAHVHRNKIKELLRKTDIVNEGERWVGGLLSFVIIVQFGFILWFASDFLKHYPIETSGLIYTTCGRTMHNAVFDSSLQLPLPNSDGSRWSIFNMLDRQPFIMTVDLLNTAADCASITVQQNGPAVNHLRVPMRSCVLQSDNATRSISFLWPSHHASIQLNITGPFFVGGLRICLYGHGHVDGVHTLQTLDMCQLFFTANQTLSIMTTLHMVMIKVINVTKPLKVGDDTRYHGRWAVSFAENSLSDELIYEQDGQYLRYIHERTVLALTLSEQPFYLQNNQQPMVRRTELAFHTLLFCTLIIELFGMGFLIFRLIIKPLISVVVRRCHCKK</sequence>
<evidence type="ECO:0008006" key="5">
    <source>
        <dbReference type="Google" id="ProtNLM"/>
    </source>
</evidence>
<dbReference type="Proteomes" id="UP000663844">
    <property type="component" value="Unassembled WGS sequence"/>
</dbReference>
<organism evidence="2 4">
    <name type="scientific">Adineta steineri</name>
    <dbReference type="NCBI Taxonomy" id="433720"/>
    <lineage>
        <taxon>Eukaryota</taxon>
        <taxon>Metazoa</taxon>
        <taxon>Spiralia</taxon>
        <taxon>Gnathifera</taxon>
        <taxon>Rotifera</taxon>
        <taxon>Eurotatoria</taxon>
        <taxon>Bdelloidea</taxon>
        <taxon>Adinetida</taxon>
        <taxon>Adinetidae</taxon>
        <taxon>Adineta</taxon>
    </lineage>
</organism>
<comment type="caution">
    <text evidence="2">The sequence shown here is derived from an EMBL/GenBank/DDBJ whole genome shotgun (WGS) entry which is preliminary data.</text>
</comment>
<feature type="transmembrane region" description="Helical" evidence="1">
    <location>
        <begin position="684"/>
        <end position="710"/>
    </location>
</feature>
<proteinExistence type="predicted"/>
<dbReference type="EMBL" id="CAJNOG010000579">
    <property type="protein sequence ID" value="CAF1303994.1"/>
    <property type="molecule type" value="Genomic_DNA"/>
</dbReference>
<feature type="transmembrane region" description="Helical" evidence="1">
    <location>
        <begin position="369"/>
        <end position="389"/>
    </location>
</feature>
<keyword evidence="1" id="KW-0812">Transmembrane</keyword>
<dbReference type="EMBL" id="CAJOAZ010001681">
    <property type="protein sequence ID" value="CAF3843998.1"/>
    <property type="molecule type" value="Genomic_DNA"/>
</dbReference>
<accession>A0A815DNR6</accession>
<evidence type="ECO:0000256" key="1">
    <source>
        <dbReference type="SAM" id="Phobius"/>
    </source>
</evidence>
<feature type="transmembrane region" description="Helical" evidence="1">
    <location>
        <begin position="420"/>
        <end position="440"/>
    </location>
</feature>
<name>A0A815DNR6_9BILA</name>
<dbReference type="AlphaFoldDB" id="A0A815DNR6"/>
<evidence type="ECO:0000313" key="2">
    <source>
        <dbReference type="EMBL" id="CAF1303994.1"/>
    </source>
</evidence>
<keyword evidence="1" id="KW-1133">Transmembrane helix</keyword>
<evidence type="ECO:0000313" key="3">
    <source>
        <dbReference type="EMBL" id="CAF3843998.1"/>
    </source>
</evidence>
<evidence type="ECO:0000313" key="4">
    <source>
        <dbReference type="Proteomes" id="UP000663845"/>
    </source>
</evidence>
<keyword evidence="1" id="KW-0472">Membrane</keyword>
<gene>
    <name evidence="2" type="ORF">JYZ213_LOCUS32478</name>
    <name evidence="3" type="ORF">OXD698_LOCUS20859</name>
</gene>
<protein>
    <recommendedName>
        <fullName evidence="5">Transmembrane protein</fullName>
    </recommendedName>
</protein>
<reference evidence="2" key="1">
    <citation type="submission" date="2021-02" db="EMBL/GenBank/DDBJ databases">
        <authorList>
            <person name="Nowell W R."/>
        </authorList>
    </citation>
    <scope>NUCLEOTIDE SEQUENCE</scope>
</reference>